<keyword evidence="3" id="KW-0479">Metal-binding</keyword>
<dbReference type="PANTHER" id="PTHR12549">
    <property type="entry name" value="JMJC DOMAIN-CONTAINING HISTONE DEMETHYLATION PROTEIN"/>
    <property type="match status" value="1"/>
</dbReference>
<feature type="compositionally biased region" description="Basic residues" evidence="9">
    <location>
        <begin position="102"/>
        <end position="115"/>
    </location>
</feature>
<evidence type="ECO:0000256" key="5">
    <source>
        <dbReference type="ARBA" id="ARBA00023004"/>
    </source>
</evidence>
<proteinExistence type="predicted"/>
<keyword evidence="5" id="KW-0408">Iron</keyword>
<feature type="region of interest" description="Disordered" evidence="9">
    <location>
        <begin position="1708"/>
        <end position="1731"/>
    </location>
</feature>
<feature type="compositionally biased region" description="Basic residues" evidence="9">
    <location>
        <begin position="1337"/>
        <end position="1346"/>
    </location>
</feature>
<feature type="compositionally biased region" description="Basic residues" evidence="9">
    <location>
        <begin position="775"/>
        <end position="786"/>
    </location>
</feature>
<comment type="catalytic activity">
    <reaction evidence="8">
        <text>N(6),N(6)-dimethyl-L-lysyl(9)-[histone H3] + 2 2-oxoglutarate + 2 O2 = L-lysyl(9)-[histone H3] + 2 formaldehyde + 2 succinate + 2 CO2</text>
        <dbReference type="Rhea" id="RHEA:60188"/>
        <dbReference type="Rhea" id="RHEA-COMP:15541"/>
        <dbReference type="Rhea" id="RHEA-COMP:15546"/>
        <dbReference type="ChEBI" id="CHEBI:15379"/>
        <dbReference type="ChEBI" id="CHEBI:16526"/>
        <dbReference type="ChEBI" id="CHEBI:16810"/>
        <dbReference type="ChEBI" id="CHEBI:16842"/>
        <dbReference type="ChEBI" id="CHEBI:29969"/>
        <dbReference type="ChEBI" id="CHEBI:30031"/>
        <dbReference type="ChEBI" id="CHEBI:61976"/>
        <dbReference type="EC" id="1.14.11.65"/>
    </reaction>
</comment>
<dbReference type="Gene3D" id="2.60.120.650">
    <property type="entry name" value="Cupin"/>
    <property type="match status" value="1"/>
</dbReference>
<feature type="compositionally biased region" description="Basic and acidic residues" evidence="9">
    <location>
        <begin position="224"/>
        <end position="237"/>
    </location>
</feature>
<keyword evidence="6" id="KW-0539">Nucleus</keyword>
<comment type="cofactor">
    <cofactor evidence="1">
        <name>Fe(2+)</name>
        <dbReference type="ChEBI" id="CHEBI:29033"/>
    </cofactor>
</comment>
<feature type="compositionally biased region" description="Pro residues" evidence="9">
    <location>
        <begin position="895"/>
        <end position="911"/>
    </location>
</feature>
<organism evidence="11 12">
    <name type="scientific">Zophobas morio</name>
    <dbReference type="NCBI Taxonomy" id="2755281"/>
    <lineage>
        <taxon>Eukaryota</taxon>
        <taxon>Metazoa</taxon>
        <taxon>Ecdysozoa</taxon>
        <taxon>Arthropoda</taxon>
        <taxon>Hexapoda</taxon>
        <taxon>Insecta</taxon>
        <taxon>Pterygota</taxon>
        <taxon>Neoptera</taxon>
        <taxon>Endopterygota</taxon>
        <taxon>Coleoptera</taxon>
        <taxon>Polyphaga</taxon>
        <taxon>Cucujiformia</taxon>
        <taxon>Tenebrionidae</taxon>
        <taxon>Zophobas</taxon>
    </lineage>
</organism>
<feature type="compositionally biased region" description="Basic and acidic residues" evidence="9">
    <location>
        <begin position="546"/>
        <end position="577"/>
    </location>
</feature>
<dbReference type="PROSITE" id="PS51184">
    <property type="entry name" value="JMJC"/>
    <property type="match status" value="1"/>
</dbReference>
<dbReference type="SMART" id="SM00558">
    <property type="entry name" value="JmjC"/>
    <property type="match status" value="1"/>
</dbReference>
<dbReference type="EC" id="1.14.11.65" evidence="7"/>
<feature type="compositionally biased region" description="Polar residues" evidence="9">
    <location>
        <begin position="1146"/>
        <end position="1157"/>
    </location>
</feature>
<dbReference type="EMBL" id="JALNTZ010000001">
    <property type="protein sequence ID" value="KAJ3665197.1"/>
    <property type="molecule type" value="Genomic_DNA"/>
</dbReference>
<protein>
    <recommendedName>
        <fullName evidence="7">[histone H3]-dimethyl-L-lysine(9) demethylase</fullName>
        <ecNumber evidence="7">1.14.11.65</ecNumber>
    </recommendedName>
</protein>
<keyword evidence="4" id="KW-0560">Oxidoreductase</keyword>
<feature type="compositionally biased region" description="Low complexity" evidence="9">
    <location>
        <begin position="876"/>
        <end position="894"/>
    </location>
</feature>
<feature type="compositionally biased region" description="Basic residues" evidence="9">
    <location>
        <begin position="1262"/>
        <end position="1277"/>
    </location>
</feature>
<feature type="compositionally biased region" description="Polar residues" evidence="9">
    <location>
        <begin position="1226"/>
        <end position="1243"/>
    </location>
</feature>
<feature type="region of interest" description="Disordered" evidence="9">
    <location>
        <begin position="2182"/>
        <end position="2206"/>
    </location>
</feature>
<accession>A0AA38MRL3</accession>
<feature type="compositionally biased region" description="Basic and acidic residues" evidence="9">
    <location>
        <begin position="1305"/>
        <end position="1317"/>
    </location>
</feature>
<evidence type="ECO:0000256" key="6">
    <source>
        <dbReference type="ARBA" id="ARBA00023242"/>
    </source>
</evidence>
<evidence type="ECO:0000256" key="4">
    <source>
        <dbReference type="ARBA" id="ARBA00023002"/>
    </source>
</evidence>
<dbReference type="GO" id="GO:0000118">
    <property type="term" value="C:histone deacetylase complex"/>
    <property type="evidence" value="ECO:0007669"/>
    <property type="project" value="TreeGrafter"/>
</dbReference>
<keyword evidence="12" id="KW-1185">Reference proteome</keyword>
<comment type="subcellular location">
    <subcellularLocation>
        <location evidence="2">Nucleus</location>
    </subcellularLocation>
</comment>
<feature type="compositionally biased region" description="Low complexity" evidence="9">
    <location>
        <begin position="825"/>
        <end position="842"/>
    </location>
</feature>
<dbReference type="InterPro" id="IPR003347">
    <property type="entry name" value="JmjC_dom"/>
</dbReference>
<feature type="compositionally biased region" description="Polar residues" evidence="9">
    <location>
        <begin position="1320"/>
        <end position="1333"/>
    </location>
</feature>
<feature type="compositionally biased region" description="Basic and acidic residues" evidence="9">
    <location>
        <begin position="1245"/>
        <end position="1261"/>
    </location>
</feature>
<dbReference type="Pfam" id="PF02373">
    <property type="entry name" value="JmjC"/>
    <property type="match status" value="1"/>
</dbReference>
<dbReference type="Proteomes" id="UP001168821">
    <property type="component" value="Unassembled WGS sequence"/>
</dbReference>
<evidence type="ECO:0000256" key="3">
    <source>
        <dbReference type="ARBA" id="ARBA00022723"/>
    </source>
</evidence>
<feature type="compositionally biased region" description="Polar residues" evidence="9">
    <location>
        <begin position="652"/>
        <end position="664"/>
    </location>
</feature>
<feature type="region of interest" description="Disordered" evidence="9">
    <location>
        <begin position="464"/>
        <end position="621"/>
    </location>
</feature>
<feature type="region of interest" description="Disordered" evidence="9">
    <location>
        <begin position="994"/>
        <end position="1013"/>
    </location>
</feature>
<name>A0AA38MRL3_9CUCU</name>
<evidence type="ECO:0000256" key="1">
    <source>
        <dbReference type="ARBA" id="ARBA00001954"/>
    </source>
</evidence>
<comment type="caution">
    <text evidence="11">The sequence shown here is derived from an EMBL/GenBank/DDBJ whole genome shotgun (WGS) entry which is preliminary data.</text>
</comment>
<evidence type="ECO:0000313" key="11">
    <source>
        <dbReference type="EMBL" id="KAJ3665197.1"/>
    </source>
</evidence>
<feature type="region of interest" description="Disordered" evidence="9">
    <location>
        <begin position="691"/>
        <end position="794"/>
    </location>
</feature>
<feature type="region of interest" description="Disordered" evidence="9">
    <location>
        <begin position="1094"/>
        <end position="1159"/>
    </location>
</feature>
<dbReference type="PANTHER" id="PTHR12549:SF38">
    <property type="entry name" value="JMJC DOMAIN-CONTAINING HISTONE DEMETHYLASE 2, ISOFORM A"/>
    <property type="match status" value="1"/>
</dbReference>
<feature type="compositionally biased region" description="Basic and acidic residues" evidence="9">
    <location>
        <begin position="464"/>
        <end position="531"/>
    </location>
</feature>
<dbReference type="GO" id="GO:0046872">
    <property type="term" value="F:metal ion binding"/>
    <property type="evidence" value="ECO:0007669"/>
    <property type="project" value="UniProtKB-KW"/>
</dbReference>
<sequence length="2206" mass="245209">MTPDCYPSEKNAFDCGIMEKVQSELESVIDTKWFLRANAHPISNQEDIRAIFASKKVRSPALFTLCPASKTRKRKPSESESSSAKGRHNFGATKEDLENKQNRKKNLCNRGSSKKKVLEEKTNSKLREVEIRVEDCLQTVSPRPAVLSAICRRSSSEEEVGESKSAECDDSTLDDTSNGSSVQLVPVEEVRDDEQVRDSMPVSGAVTDVVSEEDDCVIVAQRTTKAEGRECSSRGDDDGPLSSSSPFSRMELSDAANASLRFPDDRSDSGVSSLRSSSGDERSGSRSSALSSSDEPQNNSHNQPTNRSPLFIPASGHATVAATEPVRVWRDPNLLLESEPHVRHIHSVQHQSLLMSHPSTPAASGPPPTSAAAATHPASLFPPVAPPPTLMSPHALPHHPHLAPAALYPHAHHLTDIIWKQQQRYQPLSVGPAHLLTQPGAHPTEEMLERMQDRMQDRERLLRERQNQEVRELEKHKEKERLERERQEREKMERDREKQERERELEKERQDQALHNHFEKSLRAAQQKREQWNPISSGRPSQRPTSSDEERKRVEQEIHQRGDARHLTVRSDRDHRTYYTTTSQRPPSVPSKTEYPPPPAHSRVPTSKSSEKVPTMHSSALPKGDINVFGYPMYQPYFTHEPKSKPEHHKSSQPSLVVTKSGTPIDSRDVLPNPPPLMSEMKSSVIVKHDTGKNTHHLEPRVSMAHSPSPKMRSDMLSTYHLPTGQPKSNLYEYRSPTQSPHHLSHAPSPHHNLEPQNLGKSAHHRQSNQLPSPHHQRQSPHHPHAQQHPSPELRYRTTSDSQAMVYPTTGKSNYAFLSSTTSAYSLSSTNTSNSKPKVSSPAPHHIYGKPSAGIVAGVPVTRHESAAPIQLTAKPPLSSSVSPSPYQQVSQYHPPHPQTTPTMTCPPPPAHSRITPSDPRYDRYAVGSVPGGLSVKASVQHHGTSPPTAASAPLAVTRSHPQYMPGVTVSVQSLPGAPSVQTQPLDLGVSSNKYEPAVSPKRKATPVSSGSPVCLETKKRRIEAPQQPLPIYVGAAQPQLARVSEPSPLIVSAAATITTVVNTAAYRTPSLTSSSPNTDSLADVCVTAVSAENPVRPSSVESTQTSVQLSSSPAPNPPSTQSETEAPNTPVKLTIPPSCVDSEKSNSPGPTKSSTYPVRHLKKAWLQRHTGEDVEDNTGVTGSGSCVTLPIISMASNNKENPIHSIHSIGSMAVNSISKTKHFSNKPNNRKTPNKETLNGHPNDSAKGDDSSSSDQDRGRKSPPKRKPPKVKRKKGGSSSKKTSEEKKRKPGSQSVVVSESGSDSEKESGSEKDSDSGASTTLAPGKKSNSVSKEPRKRGRRPKSSKNDKGEEPRIKKSKDETVPQRDPFRKPPVGQLKKTGESFLQDGPCFEVAPKLAKCRECRWTPNQRSKNMPNIFCRFYAFRRLRYTKNGQLAIAGFSDPHKDALEDDLKLWLPNPETPPSDLDLETSRFILKQVGDHFCDLFVQEKEAHAEYVSDDKTVAWKRVVQGVREMCDVCETTLFNFHWACGKCGFVVCLDCYKSRKNGSIKVWGEPGKDRDEYSWLLCTNRQAHEQEKLMLTQIIAGDSLSQLGKMVHEMRELWNIEQYCACPASKEVVQKPNNLHYKEIVKKILMESKVNGIKKEIKEENDGKSAPNGVVVKDEKTSPLSWLADVALSNEDKKNDDNSTSDSDEGSFSTLRELLIRPSHKPNGSRAGSPVSTQKNNKKLNAKIDTLDEVISSVIEDSVPKVTEVTADVKPELKHFLRRYNWQAKGRAPLPIRIMTLTESKMLYPDVPHSWLCDGKLLRLSDSQHKENYKIFQDQWKRGQPVIVSDVTRNLTKDLWNPDSFARDFGDEKNDLINCMTGNLVPNQPMRKFWEGFDHFSKRLKDDRGNPMLLKLKDWPPGEDFAEMLPSRFSDLMKVLPLSEYTHRTGRLNLASRLPDCFVRPDLGPKMYNAYGSALHPSKGTTNLHLDISDAVNVMVYVGIPKDGDTDEHIKEAFRAIDEAGCDILTRRRVRDKGELPGALWHIYNARDADKIRDLLNKVVVEKGGRLEPHHDPIHDQSCYLDGPLRERLYKEYGVEGYAIVQCLGDAVFIPAGAPHQVRNLHNCIKVAEDFVSPENVSHCFHLTQEFRDLSDTHTNHEDKLQIKNIIYHAVKDALSCISAVLNRHLCKKEETSERNGGGAEGQRSPAMDASETA</sequence>
<feature type="region of interest" description="Disordered" evidence="9">
    <location>
        <begin position="640"/>
        <end position="674"/>
    </location>
</feature>
<feature type="region of interest" description="Disordered" evidence="9">
    <location>
        <begin position="1681"/>
        <end position="1700"/>
    </location>
</feature>
<feature type="compositionally biased region" description="Polar residues" evidence="9">
    <location>
        <begin position="533"/>
        <end position="545"/>
    </location>
</feature>
<evidence type="ECO:0000256" key="9">
    <source>
        <dbReference type="SAM" id="MobiDB-lite"/>
    </source>
</evidence>
<evidence type="ECO:0000256" key="8">
    <source>
        <dbReference type="ARBA" id="ARBA00047648"/>
    </source>
</evidence>
<feature type="domain" description="JmjC" evidence="10">
    <location>
        <begin position="1935"/>
        <end position="2140"/>
    </location>
</feature>
<feature type="compositionally biased region" description="Basic and acidic residues" evidence="9">
    <location>
        <begin position="1347"/>
        <end position="1372"/>
    </location>
</feature>
<evidence type="ECO:0000259" key="10">
    <source>
        <dbReference type="PROSITE" id="PS51184"/>
    </source>
</evidence>
<feature type="compositionally biased region" description="Low complexity" evidence="9">
    <location>
        <begin position="240"/>
        <end position="250"/>
    </location>
</feature>
<feature type="region of interest" description="Disordered" evidence="9">
    <location>
        <begin position="871"/>
        <end position="923"/>
    </location>
</feature>
<feature type="compositionally biased region" description="Polar residues" evidence="9">
    <location>
        <begin position="294"/>
        <end position="308"/>
    </location>
</feature>
<feature type="compositionally biased region" description="Polar residues" evidence="9">
    <location>
        <begin position="1100"/>
        <end position="1128"/>
    </location>
</feature>
<feature type="compositionally biased region" description="Basic and acidic residues" evidence="9">
    <location>
        <begin position="691"/>
        <end position="700"/>
    </location>
</feature>
<evidence type="ECO:0000256" key="7">
    <source>
        <dbReference type="ARBA" id="ARBA00038951"/>
    </source>
</evidence>
<feature type="compositionally biased region" description="Low complexity" evidence="9">
    <location>
        <begin position="740"/>
        <end position="751"/>
    </location>
</feature>
<feature type="region of interest" description="Disordered" evidence="9">
    <location>
        <begin position="1221"/>
        <end position="1384"/>
    </location>
</feature>
<evidence type="ECO:0000256" key="2">
    <source>
        <dbReference type="ARBA" id="ARBA00004123"/>
    </source>
</evidence>
<feature type="region of interest" description="Disordered" evidence="9">
    <location>
        <begin position="825"/>
        <end position="847"/>
    </location>
</feature>
<reference evidence="11" key="1">
    <citation type="journal article" date="2023" name="G3 (Bethesda)">
        <title>Whole genome assemblies of Zophobas morio and Tenebrio molitor.</title>
        <authorList>
            <person name="Kaur S."/>
            <person name="Stinson S.A."/>
            <person name="diCenzo G.C."/>
        </authorList>
    </citation>
    <scope>NUCLEOTIDE SEQUENCE</scope>
    <source>
        <strain evidence="11">QUZm001</strain>
    </source>
</reference>
<dbReference type="InterPro" id="IPR045109">
    <property type="entry name" value="LSDs-like"/>
</dbReference>
<gene>
    <name evidence="11" type="ORF">Zmor_000704</name>
</gene>
<dbReference type="GO" id="GO:0000785">
    <property type="term" value="C:chromatin"/>
    <property type="evidence" value="ECO:0007669"/>
    <property type="project" value="TreeGrafter"/>
</dbReference>
<dbReference type="GO" id="GO:0003712">
    <property type="term" value="F:transcription coregulator activity"/>
    <property type="evidence" value="ECO:0007669"/>
    <property type="project" value="TreeGrafter"/>
</dbReference>
<dbReference type="GO" id="GO:0006357">
    <property type="term" value="P:regulation of transcription by RNA polymerase II"/>
    <property type="evidence" value="ECO:0007669"/>
    <property type="project" value="TreeGrafter"/>
</dbReference>
<feature type="region of interest" description="Disordered" evidence="9">
    <location>
        <begin position="68"/>
        <end position="121"/>
    </location>
</feature>
<evidence type="ECO:0000313" key="12">
    <source>
        <dbReference type="Proteomes" id="UP001168821"/>
    </source>
</evidence>
<feature type="compositionally biased region" description="Polar residues" evidence="9">
    <location>
        <begin position="174"/>
        <end position="183"/>
    </location>
</feature>
<feature type="region of interest" description="Disordered" evidence="9">
    <location>
        <begin position="153"/>
        <end position="312"/>
    </location>
</feature>
<dbReference type="SUPFAM" id="SSF51197">
    <property type="entry name" value="Clavaminate synthase-like"/>
    <property type="match status" value="1"/>
</dbReference>
<dbReference type="GO" id="GO:0031490">
    <property type="term" value="F:chromatin DNA binding"/>
    <property type="evidence" value="ECO:0007669"/>
    <property type="project" value="TreeGrafter"/>
</dbReference>
<dbReference type="GO" id="GO:0140683">
    <property type="term" value="F:histone H3K9me/H3K9me2 demethylase activity"/>
    <property type="evidence" value="ECO:0007669"/>
    <property type="project" value="UniProtKB-EC"/>
</dbReference>
<dbReference type="FunFam" id="2.60.120.650:FF:000004">
    <property type="entry name" value="Putative lysine-specific demethylase 3B"/>
    <property type="match status" value="1"/>
</dbReference>